<accession>G0SDK2</accession>
<keyword evidence="2" id="KW-0812">Transmembrane</keyword>
<dbReference type="EMBL" id="GL988045">
    <property type="protein sequence ID" value="EGS18603.1"/>
    <property type="molecule type" value="Genomic_DNA"/>
</dbReference>
<dbReference type="InterPro" id="IPR011990">
    <property type="entry name" value="TPR-like_helical_dom_sf"/>
</dbReference>
<organism evidence="4">
    <name type="scientific">Chaetomium thermophilum (strain DSM 1495 / CBS 144.50 / IMI 039719)</name>
    <name type="common">Thermochaetoides thermophila</name>
    <dbReference type="NCBI Taxonomy" id="759272"/>
    <lineage>
        <taxon>Eukaryota</taxon>
        <taxon>Fungi</taxon>
        <taxon>Dikarya</taxon>
        <taxon>Ascomycota</taxon>
        <taxon>Pezizomycotina</taxon>
        <taxon>Sordariomycetes</taxon>
        <taxon>Sordariomycetidae</taxon>
        <taxon>Sordariales</taxon>
        <taxon>Chaetomiaceae</taxon>
        <taxon>Thermochaetoides</taxon>
    </lineage>
</organism>
<dbReference type="OMA" id="QVAMMLE"/>
<dbReference type="PANTHER" id="PTHR28142:SF1">
    <property type="entry name" value="MITOCHONDRIAL INNER MEMBRANE I-AAA PROTEASE SUPERCOMPLEX SUBUNIT MGR3-RELATED"/>
    <property type="match status" value="1"/>
</dbReference>
<gene>
    <name evidence="3" type="ORF">CTHT_0052080</name>
</gene>
<keyword evidence="2" id="KW-1133">Transmembrane helix</keyword>
<feature type="transmembrane region" description="Helical" evidence="2">
    <location>
        <begin position="56"/>
        <end position="78"/>
    </location>
</feature>
<dbReference type="GeneID" id="18259246"/>
<evidence type="ECO:0000256" key="1">
    <source>
        <dbReference type="SAM" id="MobiDB-lite"/>
    </source>
</evidence>
<name>G0SDK2_CHATD</name>
<evidence type="ECO:0000256" key="2">
    <source>
        <dbReference type="SAM" id="Phobius"/>
    </source>
</evidence>
<dbReference type="PANTHER" id="PTHR28142">
    <property type="entry name" value="MITOCHONDRIAL INNER MEMBRANE I-AAA PROTEASE SUPERCOMPLEX SUBUNIT MGR3-RELATED"/>
    <property type="match status" value="1"/>
</dbReference>
<sequence length="453" mass="51072">MFEPDKGLDSGPGAQGPKPSLNRLILRAIANDTKRAWHNLRSSSFRQVMKTHPGEAFGAIFAIAAALAVAGYCIYIYFNYFYSPQFTRYPEPIAQALRKALYYSNHEIDPQRALKHYKQALELCDEFKLDHFSDDVMGIKIQVAAWLEKIQSFRNAIDVLETLLSDCKRWVDAMEKAAREGTLPPLTPSPPPEPKEGEPAPDTPPPEQQLPVETWWGKRTRILGKAIGISVKLAELYSDEHVLERELAHERLVWAVETIFRETQRRAKEGLKEGEGEWLKPEEIGGSMEALARSYTDKSQHHLALPLYFQSLRLCEDQCHIAVLMNNIASSFAEHPLMRPGDAPVHSMMGEALTWTTPAEQRASYLEAAQRWAQNAFKHASEPLGNKRTPECDQACAAALTNLSEVLSMLGRKSEARSRLEQALKYSKEKGLEECAREAEERLRSFEGGVKQA</sequence>
<dbReference type="Proteomes" id="UP000008066">
    <property type="component" value="Unassembled WGS sequence"/>
</dbReference>
<feature type="region of interest" description="Disordered" evidence="1">
    <location>
        <begin position="1"/>
        <end position="20"/>
    </location>
</feature>
<dbReference type="GO" id="GO:0031942">
    <property type="term" value="C:i-AAA complex"/>
    <property type="evidence" value="ECO:0007669"/>
    <property type="project" value="TreeGrafter"/>
</dbReference>
<keyword evidence="4" id="KW-1185">Reference proteome</keyword>
<dbReference type="KEGG" id="cthr:CTHT_0052080"/>
<dbReference type="GO" id="GO:0006515">
    <property type="term" value="P:protein quality control for misfolded or incompletely synthesized proteins"/>
    <property type="evidence" value="ECO:0007669"/>
    <property type="project" value="TreeGrafter"/>
</dbReference>
<reference evidence="3 4" key="1">
    <citation type="journal article" date="2011" name="Cell">
        <title>Insight into structure and assembly of the nuclear pore complex by utilizing the genome of a eukaryotic thermophile.</title>
        <authorList>
            <person name="Amlacher S."/>
            <person name="Sarges P."/>
            <person name="Flemming D."/>
            <person name="van Noort V."/>
            <person name="Kunze R."/>
            <person name="Devos D.P."/>
            <person name="Arumugam M."/>
            <person name="Bork P."/>
            <person name="Hurt E."/>
        </authorList>
    </citation>
    <scope>NUCLEOTIDE SEQUENCE [LARGE SCALE GENOMIC DNA]</scope>
    <source>
        <strain evidence="4">DSM 1495 / CBS 144.50 / IMI 039719</strain>
    </source>
</reference>
<evidence type="ECO:0000313" key="3">
    <source>
        <dbReference type="EMBL" id="EGS18603.1"/>
    </source>
</evidence>
<protein>
    <submittedName>
        <fullName evidence="3">Uncharacterized protein</fullName>
    </submittedName>
</protein>
<dbReference type="AlphaFoldDB" id="G0SDK2"/>
<keyword evidence="2" id="KW-0472">Membrane</keyword>
<dbReference type="STRING" id="759272.G0SDK2"/>
<dbReference type="Gene3D" id="1.25.40.10">
    <property type="entry name" value="Tetratricopeptide repeat domain"/>
    <property type="match status" value="1"/>
</dbReference>
<feature type="region of interest" description="Disordered" evidence="1">
    <location>
        <begin position="179"/>
        <end position="211"/>
    </location>
</feature>
<dbReference type="CDD" id="cd24145">
    <property type="entry name" value="Mgr3-like"/>
    <property type="match status" value="1"/>
</dbReference>
<dbReference type="OrthoDB" id="10050400at2759"/>
<dbReference type="SUPFAM" id="SSF48452">
    <property type="entry name" value="TPR-like"/>
    <property type="match status" value="1"/>
</dbReference>
<dbReference type="eggNOG" id="ENOG502RZH4">
    <property type="taxonomic scope" value="Eukaryota"/>
</dbReference>
<dbReference type="GO" id="GO:0051787">
    <property type="term" value="F:misfolded protein binding"/>
    <property type="evidence" value="ECO:0007669"/>
    <property type="project" value="TreeGrafter"/>
</dbReference>
<dbReference type="RefSeq" id="XP_006695548.1">
    <property type="nucleotide sequence ID" value="XM_006695485.1"/>
</dbReference>
<evidence type="ECO:0000313" key="4">
    <source>
        <dbReference type="Proteomes" id="UP000008066"/>
    </source>
</evidence>
<proteinExistence type="predicted"/>
<dbReference type="HOGENOM" id="CLU_027223_0_0_1"/>
<dbReference type="InterPro" id="IPR040201">
    <property type="entry name" value="Mrg3-like"/>
</dbReference>